<gene>
    <name evidence="2" type="ORF">BCR39DRAFT_561659</name>
</gene>
<feature type="transmembrane region" description="Helical" evidence="1">
    <location>
        <begin position="12"/>
        <end position="35"/>
    </location>
</feature>
<dbReference type="AlphaFoldDB" id="A0A1Y2ANQ1"/>
<name>A0A1Y2ANQ1_9TREE</name>
<evidence type="ECO:0000313" key="3">
    <source>
        <dbReference type="Proteomes" id="UP000193986"/>
    </source>
</evidence>
<organism evidence="2 3">
    <name type="scientific">Naematelia encephala</name>
    <dbReference type="NCBI Taxonomy" id="71784"/>
    <lineage>
        <taxon>Eukaryota</taxon>
        <taxon>Fungi</taxon>
        <taxon>Dikarya</taxon>
        <taxon>Basidiomycota</taxon>
        <taxon>Agaricomycotina</taxon>
        <taxon>Tremellomycetes</taxon>
        <taxon>Tremellales</taxon>
        <taxon>Naemateliaceae</taxon>
        <taxon>Naematelia</taxon>
    </lineage>
</organism>
<evidence type="ECO:0000313" key="2">
    <source>
        <dbReference type="EMBL" id="ORY24114.1"/>
    </source>
</evidence>
<keyword evidence="1" id="KW-0812">Transmembrane</keyword>
<evidence type="ECO:0000256" key="1">
    <source>
        <dbReference type="SAM" id="Phobius"/>
    </source>
</evidence>
<dbReference type="EMBL" id="MCFC01000071">
    <property type="protein sequence ID" value="ORY24114.1"/>
    <property type="molecule type" value="Genomic_DNA"/>
</dbReference>
<dbReference type="Proteomes" id="UP000193986">
    <property type="component" value="Unassembled WGS sequence"/>
</dbReference>
<keyword evidence="1" id="KW-1133">Transmembrane helix</keyword>
<reference evidence="2 3" key="1">
    <citation type="submission" date="2016-07" db="EMBL/GenBank/DDBJ databases">
        <title>Pervasive Adenine N6-methylation of Active Genes in Fungi.</title>
        <authorList>
            <consortium name="DOE Joint Genome Institute"/>
            <person name="Mondo S.J."/>
            <person name="Dannebaum R.O."/>
            <person name="Kuo R.C."/>
            <person name="Labutti K."/>
            <person name="Haridas S."/>
            <person name="Kuo A."/>
            <person name="Salamov A."/>
            <person name="Ahrendt S.R."/>
            <person name="Lipzen A."/>
            <person name="Sullivan W."/>
            <person name="Andreopoulos W.B."/>
            <person name="Clum A."/>
            <person name="Lindquist E."/>
            <person name="Daum C."/>
            <person name="Ramamoorthy G.K."/>
            <person name="Gryganskyi A."/>
            <person name="Culley D."/>
            <person name="Magnuson J.K."/>
            <person name="James T.Y."/>
            <person name="O'Malley M.A."/>
            <person name="Stajich J.E."/>
            <person name="Spatafora J.W."/>
            <person name="Visel A."/>
            <person name="Grigoriev I.V."/>
        </authorList>
    </citation>
    <scope>NUCLEOTIDE SEQUENCE [LARGE SCALE GENOMIC DNA]</scope>
    <source>
        <strain evidence="2 3">68-887.2</strain>
    </source>
</reference>
<sequence length="97" mass="10343">MCTKSGAQQFFYAGGMGAVSVFCAAVTAAIVRALICGTIKLVPRVCDKIRQYRASRRDAKIRESVLSMQPTLQTLAMTAAAFEMDSGVGSPVHVETV</sequence>
<protein>
    <submittedName>
        <fullName evidence="2">Uncharacterized protein</fullName>
    </submittedName>
</protein>
<dbReference type="InParanoid" id="A0A1Y2ANQ1"/>
<proteinExistence type="predicted"/>
<comment type="caution">
    <text evidence="2">The sequence shown here is derived from an EMBL/GenBank/DDBJ whole genome shotgun (WGS) entry which is preliminary data.</text>
</comment>
<keyword evidence="3" id="KW-1185">Reference proteome</keyword>
<accession>A0A1Y2ANQ1</accession>
<keyword evidence="1" id="KW-0472">Membrane</keyword>